<organism evidence="3 4">
    <name type="scientific">Anaeromassilibacillus senegalensis</name>
    <dbReference type="NCBI Taxonomy" id="1673717"/>
    <lineage>
        <taxon>Bacteria</taxon>
        <taxon>Bacillati</taxon>
        <taxon>Bacillota</taxon>
        <taxon>Clostridia</taxon>
        <taxon>Eubacteriales</taxon>
        <taxon>Acutalibacteraceae</taxon>
        <taxon>Anaeromassilibacillus</taxon>
    </lineage>
</organism>
<feature type="transmembrane region" description="Helical" evidence="2">
    <location>
        <begin position="72"/>
        <end position="91"/>
    </location>
</feature>
<protein>
    <submittedName>
        <fullName evidence="3">DUF1622 domain-containing protein</fullName>
    </submittedName>
</protein>
<name>A0ABS9CLV1_9FIRM</name>
<keyword evidence="2" id="KW-1133">Transmembrane helix</keyword>
<gene>
    <name evidence="3" type="ORF">JQM67_00965</name>
</gene>
<evidence type="ECO:0000313" key="3">
    <source>
        <dbReference type="EMBL" id="MCF2651182.1"/>
    </source>
</evidence>
<feature type="region of interest" description="Disordered" evidence="1">
    <location>
        <begin position="98"/>
        <end position="131"/>
    </location>
</feature>
<dbReference type="PANTHER" id="PTHR38468">
    <property type="entry name" value="SLL0939 PROTEIN"/>
    <property type="match status" value="1"/>
</dbReference>
<dbReference type="PANTHER" id="PTHR38468:SF1">
    <property type="entry name" value="SLL0939 PROTEIN"/>
    <property type="match status" value="1"/>
</dbReference>
<proteinExistence type="predicted"/>
<comment type="caution">
    <text evidence="3">The sequence shown here is derived from an EMBL/GenBank/DDBJ whole genome shotgun (WGS) entry which is preliminary data.</text>
</comment>
<keyword evidence="4" id="KW-1185">Reference proteome</keyword>
<keyword evidence="2" id="KW-0472">Membrane</keyword>
<dbReference type="InterPro" id="IPR012427">
    <property type="entry name" value="DUF1622"/>
</dbReference>
<dbReference type="EMBL" id="JAFBIT010000001">
    <property type="protein sequence ID" value="MCF2651182.1"/>
    <property type="molecule type" value="Genomic_DNA"/>
</dbReference>
<evidence type="ECO:0000256" key="1">
    <source>
        <dbReference type="SAM" id="MobiDB-lite"/>
    </source>
</evidence>
<feature type="transmembrane region" description="Helical" evidence="2">
    <location>
        <begin position="12"/>
        <end position="34"/>
    </location>
</feature>
<dbReference type="Pfam" id="PF07784">
    <property type="entry name" value="DUF1622"/>
    <property type="match status" value="1"/>
</dbReference>
<sequence>MFLESCVGIAIHGFELVGVIIIIVAGIKGVISYIKRDPSVRLQLAQGMALGLEFKLGSEILRTVVVRELTEVALVAAIIAVRAALTFLIHWEIRMEENSGKETTPTQRKLRFGKYKKTAENAPAQKTEEKA</sequence>
<dbReference type="Proteomes" id="UP001299220">
    <property type="component" value="Unassembled WGS sequence"/>
</dbReference>
<evidence type="ECO:0000256" key="2">
    <source>
        <dbReference type="SAM" id="Phobius"/>
    </source>
</evidence>
<accession>A0ABS9CLV1</accession>
<keyword evidence="2" id="KW-0812">Transmembrane</keyword>
<reference evidence="3 4" key="1">
    <citation type="submission" date="2020-12" db="EMBL/GenBank/DDBJ databases">
        <title>Whole genome sequences of gut porcine anaerobes.</title>
        <authorList>
            <person name="Kubasova T."/>
            <person name="Jahodarova E."/>
            <person name="Rychlik I."/>
        </authorList>
    </citation>
    <scope>NUCLEOTIDE SEQUENCE [LARGE SCALE GENOMIC DNA]</scope>
    <source>
        <strain evidence="3 4">An867</strain>
    </source>
</reference>
<evidence type="ECO:0000313" key="4">
    <source>
        <dbReference type="Proteomes" id="UP001299220"/>
    </source>
</evidence>